<accession>A0A086PLX9</accession>
<feature type="compositionally biased region" description="Basic and acidic residues" evidence="1">
    <location>
        <begin position="2830"/>
        <end position="2841"/>
    </location>
</feature>
<feature type="compositionally biased region" description="Basic and acidic residues" evidence="1">
    <location>
        <begin position="4472"/>
        <end position="4481"/>
    </location>
</feature>
<feature type="region of interest" description="Disordered" evidence="1">
    <location>
        <begin position="1618"/>
        <end position="1653"/>
    </location>
</feature>
<feature type="compositionally biased region" description="Polar residues" evidence="1">
    <location>
        <begin position="2540"/>
        <end position="2550"/>
    </location>
</feature>
<feature type="region of interest" description="Disordered" evidence="1">
    <location>
        <begin position="2688"/>
        <end position="2938"/>
    </location>
</feature>
<feature type="compositionally biased region" description="Low complexity" evidence="1">
    <location>
        <begin position="1255"/>
        <end position="1267"/>
    </location>
</feature>
<feature type="compositionally biased region" description="Basic and acidic residues" evidence="1">
    <location>
        <begin position="13"/>
        <end position="37"/>
    </location>
</feature>
<feature type="region of interest" description="Disordered" evidence="1">
    <location>
        <begin position="2194"/>
        <end position="2469"/>
    </location>
</feature>
<feature type="compositionally biased region" description="Low complexity" evidence="1">
    <location>
        <begin position="2329"/>
        <end position="2357"/>
    </location>
</feature>
<feature type="compositionally biased region" description="Basic and acidic residues" evidence="1">
    <location>
        <begin position="836"/>
        <end position="847"/>
    </location>
</feature>
<feature type="region of interest" description="Disordered" evidence="1">
    <location>
        <begin position="3993"/>
        <end position="4059"/>
    </location>
</feature>
<feature type="compositionally biased region" description="Basic and acidic residues" evidence="1">
    <location>
        <begin position="712"/>
        <end position="722"/>
    </location>
</feature>
<feature type="region of interest" description="Disordered" evidence="1">
    <location>
        <begin position="3355"/>
        <end position="3503"/>
    </location>
</feature>
<feature type="compositionally biased region" description="Pro residues" evidence="1">
    <location>
        <begin position="3008"/>
        <end position="3021"/>
    </location>
</feature>
<dbReference type="EMBL" id="AEYJ02001525">
    <property type="protein sequence ID" value="KFH01361.1"/>
    <property type="molecule type" value="Genomic_DNA"/>
</dbReference>
<feature type="compositionally biased region" description="Low complexity" evidence="1">
    <location>
        <begin position="1143"/>
        <end position="1158"/>
    </location>
</feature>
<feature type="compositionally biased region" description="Basic and acidic residues" evidence="1">
    <location>
        <begin position="2433"/>
        <end position="2469"/>
    </location>
</feature>
<feature type="region of interest" description="Disordered" evidence="1">
    <location>
        <begin position="1"/>
        <end position="37"/>
    </location>
</feature>
<feature type="compositionally biased region" description="Basic residues" evidence="1">
    <location>
        <begin position="925"/>
        <end position="934"/>
    </location>
</feature>
<feature type="compositionally biased region" description="Polar residues" evidence="1">
    <location>
        <begin position="2497"/>
        <end position="2524"/>
    </location>
</feature>
<feature type="compositionally biased region" description="Low complexity" evidence="1">
    <location>
        <begin position="133"/>
        <end position="144"/>
    </location>
</feature>
<feature type="compositionally biased region" description="Basic residues" evidence="1">
    <location>
        <begin position="678"/>
        <end position="689"/>
    </location>
</feature>
<feature type="compositionally biased region" description="Polar residues" evidence="1">
    <location>
        <begin position="3636"/>
        <end position="3651"/>
    </location>
</feature>
<feature type="compositionally biased region" description="Basic and acidic residues" evidence="1">
    <location>
        <begin position="756"/>
        <end position="769"/>
    </location>
</feature>
<gene>
    <name evidence="2" type="ORF">TGVAND_264790</name>
</gene>
<feature type="compositionally biased region" description="Low complexity" evidence="1">
    <location>
        <begin position="1198"/>
        <end position="1224"/>
    </location>
</feature>
<feature type="compositionally biased region" description="Basic residues" evidence="1">
    <location>
        <begin position="2012"/>
        <end position="2022"/>
    </location>
</feature>
<feature type="compositionally biased region" description="Low complexity" evidence="1">
    <location>
        <begin position="3022"/>
        <end position="3037"/>
    </location>
</feature>
<feature type="compositionally biased region" description="Gly residues" evidence="1">
    <location>
        <begin position="3485"/>
        <end position="3496"/>
    </location>
</feature>
<feature type="compositionally biased region" description="Basic and acidic residues" evidence="1">
    <location>
        <begin position="2526"/>
        <end position="2537"/>
    </location>
</feature>
<reference evidence="2 3" key="1">
    <citation type="submission" date="2014-08" db="EMBL/GenBank/DDBJ databases">
        <authorList>
            <person name="Sibley D."/>
            <person name="Venepally P."/>
            <person name="Karamycheva S."/>
            <person name="Hadjithomas M."/>
            <person name="Khan A."/>
            <person name="Brunk B."/>
            <person name="Roos D."/>
            <person name="Caler E."/>
            <person name="Lorenzi H."/>
        </authorList>
    </citation>
    <scope>NUCLEOTIDE SEQUENCE [LARGE SCALE GENOMIC DNA]</scope>
    <source>
        <strain evidence="2 3">VAND</strain>
    </source>
</reference>
<feature type="region of interest" description="Disordered" evidence="1">
    <location>
        <begin position="133"/>
        <end position="203"/>
    </location>
</feature>
<feature type="region of interest" description="Disordered" evidence="1">
    <location>
        <begin position="3200"/>
        <end position="3263"/>
    </location>
</feature>
<feature type="compositionally biased region" description="Basic and acidic residues" evidence="1">
    <location>
        <begin position="2589"/>
        <end position="2601"/>
    </location>
</feature>
<feature type="compositionally biased region" description="Basic and acidic residues" evidence="1">
    <location>
        <begin position="3357"/>
        <end position="3378"/>
    </location>
</feature>
<feature type="compositionally biased region" description="Low complexity" evidence="1">
    <location>
        <begin position="2954"/>
        <end position="2992"/>
    </location>
</feature>
<feature type="compositionally biased region" description="Low complexity" evidence="1">
    <location>
        <begin position="1346"/>
        <end position="1359"/>
    </location>
</feature>
<evidence type="ECO:0000256" key="1">
    <source>
        <dbReference type="SAM" id="MobiDB-lite"/>
    </source>
</evidence>
<reference evidence="2 3" key="2">
    <citation type="journal article" date="2015" name="Eukaryot. Cell">
        <title>Genetic mapping reveals that sinefungin resistance in Toxoplasma gondii is controlled by a putative amino acid transporter locus that can be used as a negative selectable marker.</title>
        <authorList>
            <person name="Behnke M.S."/>
            <person name="Khan A."/>
            <person name="Sibley L.D."/>
        </authorList>
    </citation>
    <scope>NUCLEOTIDE SEQUENCE [LARGE SCALE GENOMIC DNA]</scope>
    <source>
        <strain evidence="2 3">VAND</strain>
    </source>
</reference>
<feature type="compositionally biased region" description="Basic and acidic residues" evidence="1">
    <location>
        <begin position="290"/>
        <end position="302"/>
    </location>
</feature>
<feature type="compositionally biased region" description="Basic and acidic residues" evidence="1">
    <location>
        <begin position="2800"/>
        <end position="2819"/>
    </location>
</feature>
<feature type="compositionally biased region" description="Basic and acidic residues" evidence="1">
    <location>
        <begin position="2091"/>
        <end position="2116"/>
    </location>
</feature>
<feature type="region of interest" description="Disordered" evidence="1">
    <location>
        <begin position="674"/>
        <end position="787"/>
    </location>
</feature>
<feature type="region of interest" description="Disordered" evidence="1">
    <location>
        <begin position="1741"/>
        <end position="1786"/>
    </location>
</feature>
<dbReference type="PANTHER" id="PTHR31743">
    <property type="entry name" value="TRANSIENT RECEPTOR POTENTIAL CHANNEL 4-ASSOCIATED PROTEIN TCPC4AP"/>
    <property type="match status" value="1"/>
</dbReference>
<dbReference type="GO" id="GO:0031464">
    <property type="term" value="C:Cul4A-RING E3 ubiquitin ligase complex"/>
    <property type="evidence" value="ECO:0007669"/>
    <property type="project" value="InterPro"/>
</dbReference>
<feature type="region of interest" description="Disordered" evidence="1">
    <location>
        <begin position="3933"/>
        <end position="3955"/>
    </location>
</feature>
<feature type="region of interest" description="Disordered" evidence="1">
    <location>
        <begin position="2953"/>
        <end position="3044"/>
    </location>
</feature>
<feature type="compositionally biased region" description="Polar residues" evidence="1">
    <location>
        <begin position="1741"/>
        <end position="1756"/>
    </location>
</feature>
<feature type="compositionally biased region" description="Polar residues" evidence="1">
    <location>
        <begin position="2715"/>
        <end position="2724"/>
    </location>
</feature>
<dbReference type="Pfam" id="PF12463">
    <property type="entry name" value="DUF3689"/>
    <property type="match status" value="2"/>
</dbReference>
<feature type="compositionally biased region" description="Low complexity" evidence="1">
    <location>
        <begin position="2277"/>
        <end position="2302"/>
    </location>
</feature>
<feature type="compositionally biased region" description="Polar residues" evidence="1">
    <location>
        <begin position="3945"/>
        <end position="3955"/>
    </location>
</feature>
<feature type="compositionally biased region" description="Basic and acidic residues" evidence="1">
    <location>
        <begin position="1268"/>
        <end position="1277"/>
    </location>
</feature>
<evidence type="ECO:0000313" key="3">
    <source>
        <dbReference type="Proteomes" id="UP000028840"/>
    </source>
</evidence>
<feature type="compositionally biased region" description="Basic residues" evidence="1">
    <location>
        <begin position="3588"/>
        <end position="3608"/>
    </location>
</feature>
<feature type="compositionally biased region" description="Polar residues" evidence="1">
    <location>
        <begin position="150"/>
        <end position="175"/>
    </location>
</feature>
<feature type="compositionally biased region" description="Low complexity" evidence="1">
    <location>
        <begin position="3431"/>
        <end position="3469"/>
    </location>
</feature>
<feature type="compositionally biased region" description="Polar residues" evidence="1">
    <location>
        <begin position="1772"/>
        <end position="1786"/>
    </location>
</feature>
<feature type="region of interest" description="Disordered" evidence="1">
    <location>
        <begin position="819"/>
        <end position="881"/>
    </location>
</feature>
<feature type="compositionally biased region" description="Low complexity" evidence="1">
    <location>
        <begin position="857"/>
        <end position="869"/>
    </location>
</feature>
<feature type="compositionally biased region" description="Basic and acidic residues" evidence="1">
    <location>
        <begin position="4154"/>
        <end position="4191"/>
    </location>
</feature>
<feature type="region of interest" description="Disordered" evidence="1">
    <location>
        <begin position="4101"/>
        <end position="4138"/>
    </location>
</feature>
<feature type="region of interest" description="Disordered" evidence="1">
    <location>
        <begin position="1547"/>
        <end position="1601"/>
    </location>
</feature>
<sequence>MDGVRGDAVPEATSHREGCTDRESDREASPSVEAKESDMALCGVSLEGVCESASTEAGASPATKRNTAPLAVLPWFLPLSVNRMITSSRLPGPQEGYESSHSAPFLRSSDGVMYLPASRLLPPPRRLRPQVEQQFFQRQPSFSSSEDEGTSNGCHPPSVSSSLAFKCSTSASPTPLSRDEAASFHPSGRAPDSPASEREEPHAETVNAFLLQRARRVQAERSHRVASTASGRPQQYLQQVLLQQQPVRRRAGLEEPSTGIAASADILGVVEQLRQVLDRLEGSEALVDGRREPRPHNARDELTGLLRPHYPTPARARSLPATTPAARQARRQRQQQQRQDLQDLRQLIFKVADLTISDPASWASATASGGSELEENEFQNRVLSPTGGAANSGNSSAGSATPASASEGNSGGAPDRAAAAGNAAGARQPAPVGAQSTAPAPTVSPASAQQNVLLFLGYGGGSLLVRTLMVRESALASDESNEWVSGAGIFAELKELLIYVKNECMYLLRELAINNMHLAAVCAWNPELMRLLFELMESPVTFDSSELLLEELVSSREGLLSARQGCPQWFQDEAAALAHSRAASRLQTSLERGSEGASRRVFSSLSGGTEGHQSFFSSTSGLRSGNVLQTNFVSRLSMRHVAVMTRLLSLLLFERDDRHACEDTLSLLQIPQADMQRGRRREQKKRKKATLQTGEKLRQASTDSGSNSDEGVAEKRRFLLKEETEEEVETRGGKQVKTGRRRDRSSRSRSPSSHAHGRDEGLWRQRGSDDESQTSTEEAEEEEPRYPHIFPRYIQSVYSSRENVSRLLRRALDRRLRGKTHRLRASSASPSEGPDEVDRRASDECEASRQSQGRDASGGASHVSAAHTSPSSDDRRGRCDWGSTMRSTSAFSDWRDGIEVRTDSEGGEEPATLGNTCADLETRGRSQRSRRPSPSRRAYPAGFHFDAWNGGWPRRAGAASEPLGRRQQAHAVSHAVSDRPWIEQRFKRPSCLALDRQLYVDVHTQSTRELLRELDEGAGRREARTLRCCPLSATGLFHSASCDVCLVGNQRAILDCPQLLERLVDLLALQVLPLPACLSGLTCGNMPGAETANALIQRLSQSTTPLFEEALGLSSLSSSSSSSASPSSAAHTVRSSPHDQRDAGAAQAVTSSVASASQPVRSQNQRTVNREGARTLASHRSVGSLARSLSLLEEGMPDGDSPSRSDSGPPLGASQQPAGGVSSRGPGGSAGPSVWRRLSSFVTGTRSSREDLVPASDASASSSSASWAEHRGSEAERNAPVSHAPENSTGIEGAASQGPGMGQVSATITFEFTPEGWVGPASSAALGDAAENPNGWGLASPGGPGADDPGADGPAATPAVEGDTVAAPAVGGDLYPDVTFIAASSEDVRTAAEEGLSVIPTFVPSPPHRPRTVRVICEPVRFPGITFPFSGVAAAPVRDSNVDVDSLPASPSVANSPHPPARFSVAPAVPNSVAEAEAEIATVLAEMGGFVWLPSEFRGTEEDPATILPVTAAGNPIVYLPANSSDSDGPLMFWPCVLILPRPRAELTGSPAGPGPRASVRETPGTREATERGATDREETAARLASSGASPASRAPSATVNRGSSAADYLWSLFSRGSNSSAPSVPEPSAAPLPQASSMASPPSGPGSLAAAHSAQAASVGQAPQSSFLLSSFPASVPALRGGAGNASASRTVVQVMVQAAVTPGPGSEELFSVSQMGTETQSGLDAALTSRSGSLPLTAAASTGQTRGANASGTQPPLAGARRSAVDGAAGNSTEALTPGGTSANRWTFVPEVGWMASSGAGGTPSDLAAGLFPADGLALDFSGVAAAGAGSLSDLAGVGDGLSTTLWTTEDLEDLSFSLQAGGEGGAHQGNQRDLEQLQRVFDQAFEGYRSQRRAVKREERAARERRRERRRLEKRSQSCKASAESETSVLDSTQAAERLTQPAREAAPVSTGADAETALRMKRQGSVQGAHATDAHPRPSSSSSSASSSSSSSAPLSSSSSSSSSSPPQRRRRRPRRSWFVRPRGMPPLSAHVRDAERAGSAPQSPVSFHRSRTSPASPQRSDEREAGPGESGGCMRYCGQRQRRSGGRYERRGTSSSTREPHSEETEKRVGDDTEATAPEDGNVFSRILRRLSSSFFSISGPGETQETGDSRETAADAGRCPGRAEGPESRIFSAAFNAAVEEARVDAGGDLERAKRDDDGFHSRTPGAFGKAAPLFRGRPSDGESAGMGRDSGGRGERGRQRLQAALGETEKTLAVDLIGEGPTSQASPSWASAYSLSPFASSSPPCAGSGDASDGVSGDEGQGQGSVPPGQRRTREEERNVCSSGSLSSGSLRPSSSISSSSYLHHSPPSLERGSFTTFSAENLQDNDSSSLSEALPGASVASSLTSTAPAGAQKAECRPEVRGKWRTRRGTTDAQRGHADGLVGRTGDRRMNRDGSRQPRAHGDREGKARTTPESGLTERERVRMRRYILRLERRKRMEETEEVKRAQVQRETGNSLNRRRQTGTNTPLLQPVSSSGGDDARRARSREGTALDENNGTTQPSQALPHASGWALQEPSQGHRGALEAERVAAFVARGSSDSSGGEHSEGDGRDENPSPGFPGRKEARRLSSGGSTKSDSSRSRSGDSSRERALSLSWSSAASLTSTWSSSSDSSFMSTSTEDEADETIKLLRLERKALPSDFELFSSLTARRRKRAAARRRKSGGNGGFTPSSSSNALNFFKAPHRRRPVSKAPGDTDNPHAVARRRGKKEQGQTRKEGGKLGPGSAGQKREAEGTHGKRRRHDKDRQSGSGKGAEEKLRGEAQLQRDGRQEGDEGTTVPASIHKREYGGDEDRSIWGGNAADDIPVERADRDNTGKPASAGSGDRSVALTRMKQELRRAETAGEEFRDRKRKEGEGGDINCVHDIDTAMTPSFSTPNRVAERGCESPLSNVDSIEPILSTSIEQLFPSSSTVARSSSSSSRLPPFAASSGNAREAAAPPRRSSASCDVPREAQRRCTPAPSHRPSPTPSQPPNPSSGASVAASSSSSSAARVPGAPTSQAAGSSVVFSALPEAASNIISFVPTFVGEGGANALAALGGGQVGTGATGTMSVDFMLATALSALAQAAARSNNEWLHVLLNGLVQHFASPNRTYVLRIAGLCQHQPEQFFVICGLLAGRFRNEVQQRLNQLGFLPLLSQLFDTLVWFAPVPARRERKKTHGKGTEGECESERDGDRDSRRGGEARRRRHRNGGEGRGESLRQEEEQRERSPGEDIHETDPLKLACESSLCGLTVEFLRVIHDVCDFESGTVASVTKRQLLTFHEKNMVMHSLRRIRRVDKSREGRPPCCVRVVRRRTAVVHPHPMMCVSHLAQEREDRKNLRAEKQETPEKRRSPSALDASQDDAPESDSEVSAGGGKPMPLALDSSTSPAGLTSDASSPAKPDAGRSPSRAASRPVSHSSSASSSPSSPSSGSFRSSSRGSSPPVSPREDACTGEPPSDGGGSGTAGVGPGSVHQSDEQHARLMTRYVFKGTCGLLTKLIAVYASESCASVYKFWLASSIEACIRGGDPLLKIFAAERGLLHVLLRDIVRIAGEQVREQRRQDRKRMQKISAKRRAKRRAKRPGSSNSLSKSDDEERDSESLVEGEEANATPSSSGRNAELNNTDFSDDADSVDASLSPLDPSSVHRGILQSCCDLLGELIKFNPHVLHMLNAYLAARPQTLALFLNVLVGSLVDSNVLLRSLFLTIDFCRQVQYLHRQIVETARRTLRDAPSVLAASALPHCRRGAGPGLVGPREAALVMLPARLLRVMKVLPQRWGDASTAVRTDLRLSLPPPVLPHPGGFAGDGRPFSVSPSARQNIQMQALEAALNDSVGLPSLTHAAPLAFPPRPSILRTRYAPNAFGASPYSRGPSLAAAAAAAAALAAGPDDDMGHTPMAQRDIFGLHAESQSERTRASRAGDNSASSPVRSLSQAEVDEALGLLKKELMPLWRAVHIFERNANNPYALHASEDPAGKESGAASPRALRGAQNAVAATARSLASRGGGGGGGEAVSDRRKGLCSKTKRRQGDSPLLTCDRFGMPHQFSDCCVRGWHAAPSGLSLPFIEGPSLRSLLARSKTEKRRSSRQQRGADPQPDGEEAENGGATEVQGETVDTIPAQECEGARGDFDALRKGPEKLHGSCESPGESRRANYAEEDRSPEQEEALRSQASSASLGVLLRDACSPFPASVDLAEAAAKGEYWEHAPLREARTNLRVEVSAAMADSALKKCSELHAVFRTKYAVDIEDVVPEVGSEAEAQRPLFLFARLQRTALIKKLMCVVPFDTVAPDTVCCVNSCLLLLLLALLDGELEETLETVRRDLAAEEDGDCPVLARQARGDWPSPPASWTSSSSSSASSAVLFRICRDAGNVPTLTAAAHARCRSCFQAALERAKGARVASREKAGERREARRQPGNLRGAASALGTPPESGAYSRRSEKRGGRAPTQLEKREQPDLPKHHRDLSMQRFAVGGDLLHCAAHLLRQHEKNAGGLTRGKKQRRGMSLPVHNFWCLLHFWQLHYSRRSTDARGLELSCQIPLAHWHELVTILGGKASKRTSLAFCEERRRQN</sequence>
<dbReference type="VEuPathDB" id="ToxoDB:TGVAND_264790"/>
<feature type="compositionally biased region" description="Basic and acidic residues" evidence="1">
    <location>
        <begin position="3236"/>
        <end position="3263"/>
    </location>
</feature>
<proteinExistence type="predicted"/>
<organism evidence="2 3">
    <name type="scientific">Toxoplasma gondii VAND</name>
    <dbReference type="NCBI Taxonomy" id="933077"/>
    <lineage>
        <taxon>Eukaryota</taxon>
        <taxon>Sar</taxon>
        <taxon>Alveolata</taxon>
        <taxon>Apicomplexa</taxon>
        <taxon>Conoidasida</taxon>
        <taxon>Coccidia</taxon>
        <taxon>Eucoccidiorida</taxon>
        <taxon>Eimeriorina</taxon>
        <taxon>Sarcocystidae</taxon>
        <taxon>Toxoplasma</taxon>
    </lineage>
</organism>
<feature type="compositionally biased region" description="Basic and acidic residues" evidence="1">
    <location>
        <begin position="895"/>
        <end position="904"/>
    </location>
</feature>
<feature type="region of interest" description="Disordered" evidence="1">
    <location>
        <begin position="1117"/>
        <end position="1302"/>
    </location>
</feature>
<feature type="region of interest" description="Disordered" evidence="1">
    <location>
        <begin position="4154"/>
        <end position="4194"/>
    </location>
</feature>
<feature type="compositionally biased region" description="Basic and acidic residues" evidence="1">
    <location>
        <begin position="3207"/>
        <end position="3229"/>
    </location>
</feature>
<feature type="region of interest" description="Disordered" evidence="1">
    <location>
        <begin position="3582"/>
        <end position="3651"/>
    </location>
</feature>
<feature type="compositionally biased region" description="Basic and acidic residues" evidence="1">
    <location>
        <begin position="2194"/>
        <end position="2207"/>
    </location>
</feature>
<feature type="region of interest" description="Disordered" evidence="1">
    <location>
        <begin position="588"/>
        <end position="610"/>
    </location>
</feature>
<feature type="region of interest" description="Disordered" evidence="1">
    <location>
        <begin position="290"/>
        <end position="341"/>
    </location>
</feature>
<feature type="region of interest" description="Disordered" evidence="1">
    <location>
        <begin position="895"/>
        <end position="938"/>
    </location>
</feature>
<protein>
    <submittedName>
        <fullName evidence="2">Uncharacterized protein</fullName>
    </submittedName>
</protein>
<feature type="compositionally biased region" description="Basic and acidic residues" evidence="1">
    <location>
        <begin position="2756"/>
        <end position="2766"/>
    </location>
</feature>
<feature type="region of interest" description="Disordered" evidence="1">
    <location>
        <begin position="4420"/>
        <end position="4484"/>
    </location>
</feature>
<feature type="compositionally biased region" description="Polar residues" evidence="1">
    <location>
        <begin position="699"/>
        <end position="709"/>
    </location>
</feature>
<feature type="compositionally biased region" description="Polar residues" evidence="1">
    <location>
        <begin position="1921"/>
        <end position="1938"/>
    </location>
</feature>
<feature type="compositionally biased region" description="Basic and acidic residues" evidence="1">
    <location>
        <begin position="2624"/>
        <end position="2638"/>
    </location>
</feature>
<comment type="caution">
    <text evidence="2">The sequence shown here is derived from an EMBL/GenBank/DDBJ whole genome shotgun (WGS) entry which is preliminary data.</text>
</comment>
<feature type="region of interest" description="Disordered" evidence="1">
    <location>
        <begin position="2485"/>
        <end position="2671"/>
    </location>
</feature>
<dbReference type="Proteomes" id="UP000028840">
    <property type="component" value="Unassembled WGS sequence"/>
</dbReference>
<feature type="compositionally biased region" description="Polar residues" evidence="1">
    <location>
        <begin position="3410"/>
        <end position="3423"/>
    </location>
</feature>
<feature type="compositionally biased region" description="Low complexity" evidence="1">
    <location>
        <begin position="1632"/>
        <end position="1653"/>
    </location>
</feature>
<feature type="compositionally biased region" description="Low complexity" evidence="1">
    <location>
        <begin position="1117"/>
        <end position="1130"/>
    </location>
</feature>
<feature type="compositionally biased region" description="Low complexity" evidence="1">
    <location>
        <begin position="1582"/>
        <end position="1598"/>
    </location>
</feature>
<evidence type="ECO:0000313" key="2">
    <source>
        <dbReference type="EMBL" id="KFH01361.1"/>
    </source>
</evidence>
<feature type="region of interest" description="Disordered" evidence="1">
    <location>
        <begin position="2140"/>
        <end position="2171"/>
    </location>
</feature>
<feature type="compositionally biased region" description="Polar residues" evidence="1">
    <location>
        <begin position="2361"/>
        <end position="2379"/>
    </location>
</feature>
<feature type="compositionally biased region" description="Basic and acidic residues" evidence="1">
    <location>
        <begin position="4420"/>
        <end position="4436"/>
    </location>
</feature>
<feature type="compositionally biased region" description="Low complexity" evidence="1">
    <location>
        <begin position="384"/>
        <end position="443"/>
    </location>
</feature>
<dbReference type="GO" id="GO:0019902">
    <property type="term" value="F:phosphatase binding"/>
    <property type="evidence" value="ECO:0007669"/>
    <property type="project" value="TreeGrafter"/>
</dbReference>
<feature type="compositionally biased region" description="Low complexity" evidence="1">
    <location>
        <begin position="1981"/>
        <end position="2011"/>
    </location>
</feature>
<feature type="compositionally biased region" description="Basic and acidic residues" evidence="1">
    <location>
        <begin position="2852"/>
        <end position="2861"/>
    </location>
</feature>
<feature type="compositionally biased region" description="Acidic residues" evidence="1">
    <location>
        <begin position="3386"/>
        <end position="3395"/>
    </location>
</feature>
<feature type="compositionally biased region" description="Polar residues" evidence="1">
    <location>
        <begin position="601"/>
        <end position="610"/>
    </location>
</feature>
<feature type="compositionally biased region" description="Low complexity" evidence="1">
    <location>
        <begin position="2639"/>
        <end position="2665"/>
    </location>
</feature>
<feature type="region of interest" description="Disordered" evidence="1">
    <location>
        <begin position="1319"/>
        <end position="1359"/>
    </location>
</feature>
<feature type="region of interest" description="Disordered" evidence="1">
    <location>
        <begin position="383"/>
        <end position="443"/>
    </location>
</feature>
<dbReference type="PANTHER" id="PTHR31743:SF1">
    <property type="entry name" value="SHORT TRANSIENT RECEPTOR POTENTIAL CHANNEL 4-ASSOCIATED PROTEIN"/>
    <property type="match status" value="1"/>
</dbReference>
<dbReference type="OrthoDB" id="332979at2759"/>
<dbReference type="InterPro" id="IPR022162">
    <property type="entry name" value="TRPC4AP"/>
</dbReference>
<feature type="compositionally biased region" description="Basic residues" evidence="1">
    <location>
        <begin position="2696"/>
        <end position="2709"/>
    </location>
</feature>
<name>A0A086PLX9_TOXGO</name>
<feature type="compositionally biased region" description="Basic and acidic residues" evidence="1">
    <location>
        <begin position="1564"/>
        <end position="1581"/>
    </location>
</feature>
<feature type="region of interest" description="Disordered" evidence="1">
    <location>
        <begin position="1894"/>
        <end position="2128"/>
    </location>
</feature>
<feature type="compositionally biased region" description="Basic and acidic residues" evidence="1">
    <location>
        <begin position="2879"/>
        <end position="2913"/>
    </location>
</feature>
<feature type="compositionally biased region" description="Acidic residues" evidence="1">
    <location>
        <begin position="3619"/>
        <end position="3633"/>
    </location>
</feature>
<dbReference type="GO" id="GO:0006511">
    <property type="term" value="P:ubiquitin-dependent protein catabolic process"/>
    <property type="evidence" value="ECO:0007669"/>
    <property type="project" value="InterPro"/>
</dbReference>